<dbReference type="GO" id="GO:0006354">
    <property type="term" value="P:DNA-templated transcription elongation"/>
    <property type="evidence" value="ECO:0007669"/>
    <property type="project" value="InterPro"/>
</dbReference>
<dbReference type="PANTHER" id="PTHR30265:SF4">
    <property type="entry name" value="KOW MOTIF FAMILY PROTEIN, EXPRESSED"/>
    <property type="match status" value="1"/>
</dbReference>
<keyword evidence="1" id="KW-0889">Transcription antitermination</keyword>
<dbReference type="EMBL" id="QTJU01000007">
    <property type="protein sequence ID" value="RFM26928.1"/>
    <property type="molecule type" value="Genomic_DNA"/>
</dbReference>
<evidence type="ECO:0000256" key="1">
    <source>
        <dbReference type="ARBA" id="ARBA00022814"/>
    </source>
</evidence>
<dbReference type="NCBIfam" id="NF033644">
    <property type="entry name" value="antiterm_UpxY"/>
    <property type="match status" value="1"/>
</dbReference>
<proteinExistence type="predicted"/>
<dbReference type="RefSeq" id="WP_116848712.1">
    <property type="nucleotide sequence ID" value="NZ_QTJU01000007.1"/>
</dbReference>
<evidence type="ECO:0000313" key="6">
    <source>
        <dbReference type="Proteomes" id="UP000261284"/>
    </source>
</evidence>
<keyword evidence="3" id="KW-0804">Transcription</keyword>
<accession>A0A3E1NGL0</accession>
<comment type="caution">
    <text evidence="5">The sequence shown here is derived from an EMBL/GenBank/DDBJ whole genome shotgun (WGS) entry which is preliminary data.</text>
</comment>
<evidence type="ECO:0000313" key="5">
    <source>
        <dbReference type="EMBL" id="RFM26928.1"/>
    </source>
</evidence>
<dbReference type="InterPro" id="IPR043425">
    <property type="entry name" value="NusG-like"/>
</dbReference>
<dbReference type="GO" id="GO:0031564">
    <property type="term" value="P:transcription antitermination"/>
    <property type="evidence" value="ECO:0007669"/>
    <property type="project" value="UniProtKB-KW"/>
</dbReference>
<keyword evidence="2" id="KW-0805">Transcription regulation</keyword>
<sequence>MSKFNAGWFVIYTKPRHEKKVTEQLGKAAVNAFLPTVKTLRTWCDRKKYIETPLFPSYVFVHLTDTQCYLKSLDIDGVLHYVRTGKEIARISDTVIDHIRLAVQGETGMEISYENFRPGRQLMIREGVFTGYCCEVVQYKGKEKILVRISLLQRSILLNLPAEQLMCMQEGSLTC</sequence>
<keyword evidence="6" id="KW-1185">Reference proteome</keyword>
<dbReference type="AlphaFoldDB" id="A0A3E1NGL0"/>
<dbReference type="PANTHER" id="PTHR30265">
    <property type="entry name" value="RHO-INTERACTING TRANSCRIPTION TERMINATION FACTOR NUSG"/>
    <property type="match status" value="1"/>
</dbReference>
<evidence type="ECO:0000259" key="4">
    <source>
        <dbReference type="SMART" id="SM00738"/>
    </source>
</evidence>
<dbReference type="InterPro" id="IPR036735">
    <property type="entry name" value="NGN_dom_sf"/>
</dbReference>
<organism evidence="5 6">
    <name type="scientific">Deminuibacter soli</name>
    <dbReference type="NCBI Taxonomy" id="2291815"/>
    <lineage>
        <taxon>Bacteria</taxon>
        <taxon>Pseudomonadati</taxon>
        <taxon>Bacteroidota</taxon>
        <taxon>Chitinophagia</taxon>
        <taxon>Chitinophagales</taxon>
        <taxon>Chitinophagaceae</taxon>
        <taxon>Deminuibacter</taxon>
    </lineage>
</organism>
<protein>
    <submittedName>
        <fullName evidence="5">UpxY family transcription antiterminator</fullName>
    </submittedName>
</protein>
<feature type="domain" description="NusG-like N-terminal" evidence="4">
    <location>
        <begin position="5"/>
        <end position="103"/>
    </location>
</feature>
<dbReference type="InterPro" id="IPR006645">
    <property type="entry name" value="NGN-like_dom"/>
</dbReference>
<dbReference type="Pfam" id="PF02357">
    <property type="entry name" value="NusG"/>
    <property type="match status" value="1"/>
</dbReference>
<dbReference type="OrthoDB" id="9796143at2"/>
<gene>
    <name evidence="5" type="ORF">DXN05_18260</name>
</gene>
<evidence type="ECO:0000256" key="2">
    <source>
        <dbReference type="ARBA" id="ARBA00023015"/>
    </source>
</evidence>
<dbReference type="SUPFAM" id="SSF82679">
    <property type="entry name" value="N-utilization substance G protein NusG, N-terminal domain"/>
    <property type="match status" value="1"/>
</dbReference>
<name>A0A3E1NGL0_9BACT</name>
<reference evidence="5 6" key="1">
    <citation type="submission" date="2018-08" db="EMBL/GenBank/DDBJ databases">
        <title>Chitinophagaceae sp. K23C18032701, a novel bacterium isolated from forest soil.</title>
        <authorList>
            <person name="Wang C."/>
        </authorList>
    </citation>
    <scope>NUCLEOTIDE SEQUENCE [LARGE SCALE GENOMIC DNA]</scope>
    <source>
        <strain evidence="5 6">K23C18032701</strain>
    </source>
</reference>
<dbReference type="Gene3D" id="3.30.70.940">
    <property type="entry name" value="NusG, N-terminal domain"/>
    <property type="match status" value="1"/>
</dbReference>
<evidence type="ECO:0000256" key="3">
    <source>
        <dbReference type="ARBA" id="ARBA00023163"/>
    </source>
</evidence>
<dbReference type="SMART" id="SM00738">
    <property type="entry name" value="NGN"/>
    <property type="match status" value="1"/>
</dbReference>
<dbReference type="Proteomes" id="UP000261284">
    <property type="component" value="Unassembled WGS sequence"/>
</dbReference>